<feature type="transmembrane region" description="Helical" evidence="1">
    <location>
        <begin position="46"/>
        <end position="66"/>
    </location>
</feature>
<name>A0ABQ9EYA2_TEGGR</name>
<evidence type="ECO:0000313" key="3">
    <source>
        <dbReference type="Proteomes" id="UP001217089"/>
    </source>
</evidence>
<gene>
    <name evidence="2" type="ORF">KUTeg_012009</name>
</gene>
<dbReference type="EMBL" id="JARBDR010000640">
    <property type="protein sequence ID" value="KAJ8310144.1"/>
    <property type="molecule type" value="Genomic_DNA"/>
</dbReference>
<keyword evidence="1" id="KW-1133">Transmembrane helix</keyword>
<sequence length="84" mass="9660">MNFNECLKSVPFLSSLHKHMMSQTIRSRIILEAAFSLYDRTFTDNIGSVLIFAVLGTIFACFLIAFPLDFQFIWIIIGWCYGKS</sequence>
<evidence type="ECO:0000256" key="1">
    <source>
        <dbReference type="SAM" id="Phobius"/>
    </source>
</evidence>
<proteinExistence type="predicted"/>
<keyword evidence="1" id="KW-0812">Transmembrane</keyword>
<protein>
    <submittedName>
        <fullName evidence="2">Uncharacterized protein</fullName>
    </submittedName>
</protein>
<reference evidence="2 3" key="1">
    <citation type="submission" date="2022-12" db="EMBL/GenBank/DDBJ databases">
        <title>Chromosome-level genome of Tegillarca granosa.</title>
        <authorList>
            <person name="Kim J."/>
        </authorList>
    </citation>
    <scope>NUCLEOTIDE SEQUENCE [LARGE SCALE GENOMIC DNA]</scope>
    <source>
        <strain evidence="2">Teg-2019</strain>
        <tissue evidence="2">Adductor muscle</tissue>
    </source>
</reference>
<accession>A0ABQ9EYA2</accession>
<evidence type="ECO:0000313" key="2">
    <source>
        <dbReference type="EMBL" id="KAJ8310144.1"/>
    </source>
</evidence>
<organism evidence="2 3">
    <name type="scientific">Tegillarca granosa</name>
    <name type="common">Malaysian cockle</name>
    <name type="synonym">Anadara granosa</name>
    <dbReference type="NCBI Taxonomy" id="220873"/>
    <lineage>
        <taxon>Eukaryota</taxon>
        <taxon>Metazoa</taxon>
        <taxon>Spiralia</taxon>
        <taxon>Lophotrochozoa</taxon>
        <taxon>Mollusca</taxon>
        <taxon>Bivalvia</taxon>
        <taxon>Autobranchia</taxon>
        <taxon>Pteriomorphia</taxon>
        <taxon>Arcoida</taxon>
        <taxon>Arcoidea</taxon>
        <taxon>Arcidae</taxon>
        <taxon>Tegillarca</taxon>
    </lineage>
</organism>
<keyword evidence="3" id="KW-1185">Reference proteome</keyword>
<keyword evidence="1" id="KW-0472">Membrane</keyword>
<dbReference type="Proteomes" id="UP001217089">
    <property type="component" value="Unassembled WGS sequence"/>
</dbReference>
<comment type="caution">
    <text evidence="2">The sequence shown here is derived from an EMBL/GenBank/DDBJ whole genome shotgun (WGS) entry which is preliminary data.</text>
</comment>